<dbReference type="EMBL" id="CP002106">
    <property type="protein sequence ID" value="ADK68373.1"/>
    <property type="molecule type" value="Genomic_DNA"/>
</dbReference>
<name>E1QW70_OLSUV</name>
<evidence type="ECO:0000313" key="11">
    <source>
        <dbReference type="EMBL" id="ADK68373.1"/>
    </source>
</evidence>
<dbReference type="GO" id="GO:0005886">
    <property type="term" value="C:plasma membrane"/>
    <property type="evidence" value="ECO:0007669"/>
    <property type="project" value="UniProtKB-SubCell"/>
</dbReference>
<dbReference type="NCBIfam" id="TIGR00810">
    <property type="entry name" value="secG"/>
    <property type="match status" value="1"/>
</dbReference>
<dbReference type="OrthoDB" id="4337190at2"/>
<comment type="subcellular location">
    <subcellularLocation>
        <location evidence="10">Cell membrane</location>
        <topology evidence="10">Multi-pass membrane protein</topology>
    </subcellularLocation>
    <subcellularLocation>
        <location evidence="1">Membrane</location>
        <topology evidence="1">Multi-pass membrane protein</topology>
    </subcellularLocation>
</comment>
<evidence type="ECO:0000256" key="3">
    <source>
        <dbReference type="ARBA" id="ARBA00022448"/>
    </source>
</evidence>
<feature type="transmembrane region" description="Helical" evidence="10">
    <location>
        <begin position="58"/>
        <end position="79"/>
    </location>
</feature>
<dbReference type="GeneID" id="78512679"/>
<dbReference type="eggNOG" id="COG1314">
    <property type="taxonomic scope" value="Bacteria"/>
</dbReference>
<dbReference type="Proteomes" id="UP000000333">
    <property type="component" value="Chromosome"/>
</dbReference>
<comment type="function">
    <text evidence="9 10">Involved in protein export. Participates in an early event of protein translocation.</text>
</comment>
<keyword evidence="4 10" id="KW-0812">Transmembrane</keyword>
<accession>E1QW70</accession>
<evidence type="ECO:0000256" key="6">
    <source>
        <dbReference type="ARBA" id="ARBA00022989"/>
    </source>
</evidence>
<dbReference type="PATRIC" id="fig|633147.7.peg.264"/>
<keyword evidence="6 10" id="KW-1133">Transmembrane helix</keyword>
<dbReference type="KEGG" id="ols:Olsu_1267"/>
<keyword evidence="8 10" id="KW-0472">Membrane</keyword>
<dbReference type="InterPro" id="IPR004692">
    <property type="entry name" value="SecG"/>
</dbReference>
<gene>
    <name evidence="11" type="ordered locus">Olsu_1267</name>
</gene>
<dbReference type="GO" id="GO:0009306">
    <property type="term" value="P:protein secretion"/>
    <property type="evidence" value="ECO:0007669"/>
    <property type="project" value="UniProtKB-UniRule"/>
</dbReference>
<evidence type="ECO:0000256" key="5">
    <source>
        <dbReference type="ARBA" id="ARBA00022927"/>
    </source>
</evidence>
<evidence type="ECO:0000313" key="12">
    <source>
        <dbReference type="Proteomes" id="UP000000333"/>
    </source>
</evidence>
<sequence length="82" mass="8405">MGPLNVVLLIILALSALATIALVLMHSGKGTGVSDMIASSMYNSAAGSGVWERNLDRLTVISAVVFGVCVCVLALTFPLGTI</sequence>
<comment type="similarity">
    <text evidence="2 10">Belongs to the SecG family.</text>
</comment>
<evidence type="ECO:0000256" key="1">
    <source>
        <dbReference type="ARBA" id="ARBA00004141"/>
    </source>
</evidence>
<keyword evidence="5 10" id="KW-0653">Protein transport</keyword>
<keyword evidence="3 10" id="KW-0813">Transport</keyword>
<dbReference type="AlphaFoldDB" id="E1QW70"/>
<dbReference type="STRING" id="633147.Olsu_1267"/>
<dbReference type="RefSeq" id="WP_013252125.1">
    <property type="nucleotide sequence ID" value="NC_014363.1"/>
</dbReference>
<keyword evidence="12" id="KW-1185">Reference proteome</keyword>
<evidence type="ECO:0000256" key="8">
    <source>
        <dbReference type="ARBA" id="ARBA00023136"/>
    </source>
</evidence>
<dbReference type="GO" id="GO:0015450">
    <property type="term" value="F:protein-transporting ATPase activity"/>
    <property type="evidence" value="ECO:0007669"/>
    <property type="project" value="UniProtKB-UniRule"/>
</dbReference>
<dbReference type="Pfam" id="PF03840">
    <property type="entry name" value="SecG"/>
    <property type="match status" value="1"/>
</dbReference>
<dbReference type="HOGENOM" id="CLU_094156_7_0_11"/>
<dbReference type="PRINTS" id="PR01651">
    <property type="entry name" value="SECGEXPORT"/>
</dbReference>
<evidence type="ECO:0000256" key="10">
    <source>
        <dbReference type="RuleBase" id="RU365087"/>
    </source>
</evidence>
<evidence type="ECO:0000256" key="4">
    <source>
        <dbReference type="ARBA" id="ARBA00022692"/>
    </source>
</evidence>
<protein>
    <recommendedName>
        <fullName evidence="10">Protein-export membrane protein SecG</fullName>
    </recommendedName>
</protein>
<proteinExistence type="inferred from homology"/>
<evidence type="ECO:0000256" key="7">
    <source>
        <dbReference type="ARBA" id="ARBA00023010"/>
    </source>
</evidence>
<evidence type="ECO:0000256" key="9">
    <source>
        <dbReference type="ARBA" id="ARBA00025182"/>
    </source>
</evidence>
<keyword evidence="10" id="KW-1003">Cell membrane</keyword>
<reference evidence="11 12" key="1">
    <citation type="journal article" date="2010" name="Stand. Genomic Sci.">
        <title>Complete genome sequence of Olsenella uli type strain (VPI D76D-27C).</title>
        <authorList>
            <person name="Goker M."/>
            <person name="Held B."/>
            <person name="Lucas S."/>
            <person name="Nolan M."/>
            <person name="Yasawong M."/>
            <person name="Glavina Del Rio T."/>
            <person name="Tice H."/>
            <person name="Cheng J.F."/>
            <person name="Bruce D."/>
            <person name="Detter J.C."/>
            <person name="Tapia R."/>
            <person name="Han C."/>
            <person name="Goodwin L."/>
            <person name="Pitluck S."/>
            <person name="Liolios K."/>
            <person name="Ivanova N."/>
            <person name="Mavromatis K."/>
            <person name="Mikhailova N."/>
            <person name="Pati A."/>
            <person name="Chen A."/>
            <person name="Palaniappan K."/>
            <person name="Land M."/>
            <person name="Hauser L."/>
            <person name="Chang Y.J."/>
            <person name="Jeffries C.D."/>
            <person name="Rohde M."/>
            <person name="Sikorski J."/>
            <person name="Pukall R."/>
            <person name="Woyke T."/>
            <person name="Bristow J."/>
            <person name="Eisen J.A."/>
            <person name="Markowitz V."/>
            <person name="Hugenholtz P."/>
            <person name="Kyrpides N.C."/>
            <person name="Klenk H.P."/>
            <person name="Lapidus A."/>
        </authorList>
    </citation>
    <scope>NUCLEOTIDE SEQUENCE [LARGE SCALE GENOMIC DNA]</scope>
    <source>
        <strain evidence="12">ATCC 49627 / DSM 7084 / CIP 109912 / JCM 12494 / NCIMB 702895 / VPI D76D-27C</strain>
    </source>
</reference>
<keyword evidence="7 10" id="KW-0811">Translocation</keyword>
<organism evidence="11 12">
    <name type="scientific">Olsenella uli (strain ATCC 49627 / DSM 7084 / CCUG 31166 / CIP 109912 / JCM 12494 / LMG 11480 / NCIMB 702895 / VPI D76D-27C)</name>
    <name type="common">Lactobacillus uli</name>
    <dbReference type="NCBI Taxonomy" id="633147"/>
    <lineage>
        <taxon>Bacteria</taxon>
        <taxon>Bacillati</taxon>
        <taxon>Actinomycetota</taxon>
        <taxon>Coriobacteriia</taxon>
        <taxon>Coriobacteriales</taxon>
        <taxon>Atopobiaceae</taxon>
        <taxon>Olsenella</taxon>
    </lineage>
</organism>
<evidence type="ECO:0000256" key="2">
    <source>
        <dbReference type="ARBA" id="ARBA00008445"/>
    </source>
</evidence>
<comment type="caution">
    <text evidence="10">Lacks conserved residue(s) required for the propagation of feature annotation.</text>
</comment>